<reference evidence="1 2" key="1">
    <citation type="journal article" date="2009" name="Stand. Genomic Sci.">
        <title>Complete genome sequence of Halogeometricum borinquense type strain (PR3).</title>
        <authorList>
            <person name="Malfatti S."/>
            <person name="Tindall B.J."/>
            <person name="Schneider S."/>
            <person name="Fahnrich R."/>
            <person name="Lapidus A."/>
            <person name="Labuttii K."/>
            <person name="Copeland A."/>
            <person name="Glavina Del Rio T."/>
            <person name="Nolan M."/>
            <person name="Chen F."/>
            <person name="Lucas S."/>
            <person name="Tice H."/>
            <person name="Cheng J.F."/>
            <person name="Bruce D."/>
            <person name="Goodwin L."/>
            <person name="Pitluck S."/>
            <person name="Anderson I."/>
            <person name="Pati A."/>
            <person name="Ivanova N."/>
            <person name="Mavromatis K."/>
            <person name="Chen A."/>
            <person name="Palaniappan K."/>
            <person name="D'haeseleer P."/>
            <person name="Goker M."/>
            <person name="Bristow J."/>
            <person name="Eisen J.A."/>
            <person name="Markowitz V."/>
            <person name="Hugenholtz P."/>
            <person name="Kyrpides N.C."/>
            <person name="Klenk H.P."/>
            <person name="Chain P."/>
        </authorList>
    </citation>
    <scope>NUCLEOTIDE SEQUENCE [LARGE SCALE GENOMIC DNA]</scope>
    <source>
        <strain evidence="2">ATCC 700274 / DSM 11551 / JCM 10706 / KCTC 4070 / PR3</strain>
    </source>
</reference>
<dbReference type="AlphaFoldDB" id="E4NMC8"/>
<accession>E4NMC8</accession>
<organism evidence="1 2">
    <name type="scientific">Halogeometricum borinquense (strain ATCC 700274 / DSM 11551 / JCM 10706 / KCTC 4070 / PR3)</name>
    <dbReference type="NCBI Taxonomy" id="469382"/>
    <lineage>
        <taxon>Archaea</taxon>
        <taxon>Methanobacteriati</taxon>
        <taxon>Methanobacteriota</taxon>
        <taxon>Stenosarchaea group</taxon>
        <taxon>Halobacteria</taxon>
        <taxon>Halobacteriales</taxon>
        <taxon>Haloferacaceae</taxon>
        <taxon>Halogeometricum</taxon>
    </lineage>
</organism>
<name>E4NMC8_HALBP</name>
<gene>
    <name evidence="1" type="ordered locus">Hbor_17650</name>
</gene>
<evidence type="ECO:0000313" key="1">
    <source>
        <dbReference type="EMBL" id="ADQ67333.1"/>
    </source>
</evidence>
<dbReference type="Proteomes" id="UP000006663">
    <property type="component" value="Chromosome"/>
</dbReference>
<keyword evidence="2" id="KW-1185">Reference proteome</keyword>
<evidence type="ECO:0000313" key="2">
    <source>
        <dbReference type="Proteomes" id="UP000006663"/>
    </source>
</evidence>
<dbReference type="STRING" id="469382.Hbor_17650"/>
<dbReference type="HOGENOM" id="CLU_1665442_0_0_2"/>
<dbReference type="EMBL" id="CP001690">
    <property type="protein sequence ID" value="ADQ67333.1"/>
    <property type="molecule type" value="Genomic_DNA"/>
</dbReference>
<protein>
    <submittedName>
        <fullName evidence="1">Uncharacterized protein</fullName>
    </submittedName>
</protein>
<dbReference type="KEGG" id="hbo:Hbor_17650"/>
<proteinExistence type="predicted"/>
<sequence>MSRGSPRFPAVPRDCLTVVSRVFAVLRTDFEKPAFQSRTLFHCVPKRDSRVFTRSNVANRSDGHLTLVLTGDAAYEAVFGYTPASGGVSVEDARLRMVVETERGVVSGGNATVRMAANATNRTVTRLQYDVRVDTAVERPDALGSPTRSEWVWRLFAY</sequence>